<dbReference type="AlphaFoldDB" id="A0AAU7YWV7"/>
<accession>A0AAU7YWV7</accession>
<reference evidence="1" key="1">
    <citation type="submission" date="2023-08" db="EMBL/GenBank/DDBJ databases">
        <authorList>
            <person name="Messyasz A."/>
            <person name="Mannisto M.K."/>
            <person name="Kerkhof L.J."/>
            <person name="Haggblom M."/>
        </authorList>
    </citation>
    <scope>NUCLEOTIDE SEQUENCE</scope>
    <source>
        <strain evidence="1">M8UP39</strain>
    </source>
</reference>
<name>A0AAU7YWV7_9BACT</name>
<evidence type="ECO:0000313" key="1">
    <source>
        <dbReference type="EMBL" id="XCB20890.1"/>
    </source>
</evidence>
<organism evidence="1">
    <name type="scientific">Tunturiibacter gelidiferens</name>
    <dbReference type="NCBI Taxonomy" id="3069689"/>
    <lineage>
        <taxon>Bacteria</taxon>
        <taxon>Pseudomonadati</taxon>
        <taxon>Acidobacteriota</taxon>
        <taxon>Terriglobia</taxon>
        <taxon>Terriglobales</taxon>
        <taxon>Acidobacteriaceae</taxon>
        <taxon>Tunturiibacter</taxon>
    </lineage>
</organism>
<reference evidence="1" key="2">
    <citation type="journal article" date="2024" name="Environ. Microbiol.">
        <title>Genome analysis and description of Tunturibacter gen. nov. expands the diversity of Terriglobia in tundra soils.</title>
        <authorList>
            <person name="Messyasz A."/>
            <person name="Mannisto M.K."/>
            <person name="Kerkhof L.J."/>
            <person name="Haggblom M.M."/>
        </authorList>
    </citation>
    <scope>NUCLEOTIDE SEQUENCE</scope>
    <source>
        <strain evidence="1">M8UP39</strain>
    </source>
</reference>
<gene>
    <name evidence="1" type="ORF">RBB81_14985</name>
</gene>
<protein>
    <submittedName>
        <fullName evidence="1">Uncharacterized protein</fullName>
    </submittedName>
</protein>
<dbReference type="RefSeq" id="WP_353071235.1">
    <property type="nucleotide sequence ID" value="NZ_CP132938.1"/>
</dbReference>
<proteinExistence type="predicted"/>
<sequence>MSLFSVTASVENNDLFHMSRLLLLIDVFATPSGDGSIEGLTKLAKLDFLLRYPANLERALSARGAKAEEAQVLDFERTSVEASMVRFKYGPWDFRYRRFINLLVAKGLVHVYLRGRTVHLGITPAGRESARLLAADEIFTTLRERSTLLKRHLDLGATALMQFIYRTFPELINLAYGETINEL</sequence>
<dbReference type="KEGG" id="tgi:RBB81_14985"/>
<dbReference type="EMBL" id="CP132938">
    <property type="protein sequence ID" value="XCB20890.1"/>
    <property type="molecule type" value="Genomic_DNA"/>
</dbReference>